<keyword evidence="3" id="KW-0547">Nucleotide-binding</keyword>
<keyword evidence="8" id="KW-1185">Reference proteome</keyword>
<dbReference type="GO" id="GO:0004674">
    <property type="term" value="F:protein serine/threonine kinase activity"/>
    <property type="evidence" value="ECO:0007669"/>
    <property type="project" value="UniProtKB-KW"/>
</dbReference>
<evidence type="ECO:0000256" key="5">
    <source>
        <dbReference type="ARBA" id="ARBA00022840"/>
    </source>
</evidence>
<keyword evidence="2" id="KW-0808">Transferase</keyword>
<keyword evidence="1" id="KW-0723">Serine/threonine-protein kinase</keyword>
<keyword evidence="5" id="KW-0067">ATP-binding</keyword>
<dbReference type="InterPro" id="IPR000719">
    <property type="entry name" value="Prot_kinase_dom"/>
</dbReference>
<dbReference type="EMBL" id="VSRR010074511">
    <property type="protein sequence ID" value="MPC87441.1"/>
    <property type="molecule type" value="Genomic_DNA"/>
</dbReference>
<dbReference type="AlphaFoldDB" id="A0A5B7IPJ9"/>
<dbReference type="GO" id="GO:0005524">
    <property type="term" value="F:ATP binding"/>
    <property type="evidence" value="ECO:0007669"/>
    <property type="project" value="UniProtKB-KW"/>
</dbReference>
<proteinExistence type="predicted"/>
<sequence length="46" mass="5330">MEYLTGGDLMFHIQHCGRFDEFRACFYGAEITSGLKFLHGKGIIYR</sequence>
<dbReference type="PANTHER" id="PTHR24351">
    <property type="entry name" value="RIBOSOMAL PROTEIN S6 KINASE"/>
    <property type="match status" value="1"/>
</dbReference>
<evidence type="ECO:0000256" key="3">
    <source>
        <dbReference type="ARBA" id="ARBA00022741"/>
    </source>
</evidence>
<evidence type="ECO:0000256" key="2">
    <source>
        <dbReference type="ARBA" id="ARBA00022679"/>
    </source>
</evidence>
<evidence type="ECO:0000256" key="1">
    <source>
        <dbReference type="ARBA" id="ARBA00022527"/>
    </source>
</evidence>
<evidence type="ECO:0000313" key="8">
    <source>
        <dbReference type="Proteomes" id="UP000324222"/>
    </source>
</evidence>
<dbReference type="Proteomes" id="UP000324222">
    <property type="component" value="Unassembled WGS sequence"/>
</dbReference>
<evidence type="ECO:0000256" key="4">
    <source>
        <dbReference type="ARBA" id="ARBA00022777"/>
    </source>
</evidence>
<dbReference type="Gene3D" id="1.10.510.10">
    <property type="entry name" value="Transferase(Phosphotransferase) domain 1"/>
    <property type="match status" value="1"/>
</dbReference>
<reference evidence="7 8" key="1">
    <citation type="submission" date="2019-05" db="EMBL/GenBank/DDBJ databases">
        <title>Another draft genome of Portunus trituberculatus and its Hox gene families provides insights of decapod evolution.</title>
        <authorList>
            <person name="Jeong J.-H."/>
            <person name="Song I."/>
            <person name="Kim S."/>
            <person name="Choi T."/>
            <person name="Kim D."/>
            <person name="Ryu S."/>
            <person name="Kim W."/>
        </authorList>
    </citation>
    <scope>NUCLEOTIDE SEQUENCE [LARGE SCALE GENOMIC DNA]</scope>
    <source>
        <tissue evidence="7">Muscle</tissue>
    </source>
</reference>
<protein>
    <recommendedName>
        <fullName evidence="6">Protein kinase domain-containing protein</fullName>
    </recommendedName>
</protein>
<keyword evidence="4" id="KW-0418">Kinase</keyword>
<accession>A0A5B7IPJ9</accession>
<comment type="caution">
    <text evidence="7">The sequence shown here is derived from an EMBL/GenBank/DDBJ whole genome shotgun (WGS) entry which is preliminary data.</text>
</comment>
<dbReference type="PROSITE" id="PS50011">
    <property type="entry name" value="PROTEIN_KINASE_DOM"/>
    <property type="match status" value="1"/>
</dbReference>
<gene>
    <name evidence="7" type="primary">Pkcdelta_0</name>
    <name evidence="7" type="ORF">E2C01_082303</name>
</gene>
<name>A0A5B7IPJ9_PORTR</name>
<organism evidence="7 8">
    <name type="scientific">Portunus trituberculatus</name>
    <name type="common">Swimming crab</name>
    <name type="synonym">Neptunus trituberculatus</name>
    <dbReference type="NCBI Taxonomy" id="210409"/>
    <lineage>
        <taxon>Eukaryota</taxon>
        <taxon>Metazoa</taxon>
        <taxon>Ecdysozoa</taxon>
        <taxon>Arthropoda</taxon>
        <taxon>Crustacea</taxon>
        <taxon>Multicrustacea</taxon>
        <taxon>Malacostraca</taxon>
        <taxon>Eumalacostraca</taxon>
        <taxon>Eucarida</taxon>
        <taxon>Decapoda</taxon>
        <taxon>Pleocyemata</taxon>
        <taxon>Brachyura</taxon>
        <taxon>Eubrachyura</taxon>
        <taxon>Portunoidea</taxon>
        <taxon>Portunidae</taxon>
        <taxon>Portuninae</taxon>
        <taxon>Portunus</taxon>
    </lineage>
</organism>
<dbReference type="SUPFAM" id="SSF56112">
    <property type="entry name" value="Protein kinase-like (PK-like)"/>
    <property type="match status" value="1"/>
</dbReference>
<evidence type="ECO:0000313" key="7">
    <source>
        <dbReference type="EMBL" id="MPC87441.1"/>
    </source>
</evidence>
<dbReference type="InterPro" id="IPR011009">
    <property type="entry name" value="Kinase-like_dom_sf"/>
</dbReference>
<feature type="domain" description="Protein kinase" evidence="6">
    <location>
        <begin position="1"/>
        <end position="46"/>
    </location>
</feature>
<evidence type="ECO:0000259" key="6">
    <source>
        <dbReference type="PROSITE" id="PS50011"/>
    </source>
</evidence>